<keyword evidence="7" id="KW-0378">Hydrolase</keyword>
<evidence type="ECO:0000256" key="5">
    <source>
        <dbReference type="SAM" id="Phobius"/>
    </source>
</evidence>
<reference evidence="7" key="1">
    <citation type="submission" date="2019-03" db="EMBL/GenBank/DDBJ databases">
        <title>Lake Tanganyika Metagenome-Assembled Genomes (MAGs).</title>
        <authorList>
            <person name="Tran P."/>
        </authorList>
    </citation>
    <scope>NUCLEOTIDE SEQUENCE</scope>
    <source>
        <strain evidence="7">M_DeepCast_50m_m2_156</strain>
    </source>
</reference>
<name>A0A8T4C730_9ARCH</name>
<dbReference type="EMBL" id="VGJJ01000022">
    <property type="protein sequence ID" value="MBM3282299.1"/>
    <property type="molecule type" value="Genomic_DNA"/>
</dbReference>
<keyword evidence="2 5" id="KW-0812">Transmembrane</keyword>
<feature type="transmembrane region" description="Helical" evidence="5">
    <location>
        <begin position="143"/>
        <end position="164"/>
    </location>
</feature>
<protein>
    <submittedName>
        <fullName evidence="7">Site-2 protease family protein</fullName>
    </submittedName>
</protein>
<dbReference type="AlphaFoldDB" id="A0A8T4C730"/>
<gene>
    <name evidence="7" type="ORF">FJY86_03090</name>
</gene>
<dbReference type="Proteomes" id="UP000774699">
    <property type="component" value="Unassembled WGS sequence"/>
</dbReference>
<comment type="caution">
    <text evidence="7">The sequence shown here is derived from an EMBL/GenBank/DDBJ whole genome shotgun (WGS) entry which is preliminary data.</text>
</comment>
<feature type="transmembrane region" description="Helical" evidence="5">
    <location>
        <begin position="112"/>
        <end position="136"/>
    </location>
</feature>
<organism evidence="7 8">
    <name type="scientific">Candidatus Iainarchaeum sp</name>
    <dbReference type="NCBI Taxonomy" id="3101447"/>
    <lineage>
        <taxon>Archaea</taxon>
        <taxon>Candidatus Iainarchaeota</taxon>
        <taxon>Candidatus Iainarchaeia</taxon>
        <taxon>Candidatus Iainarchaeales</taxon>
        <taxon>Candidatus Iainarchaeaceae</taxon>
        <taxon>Candidatus Iainarchaeum</taxon>
    </lineage>
</organism>
<dbReference type="InterPro" id="IPR008915">
    <property type="entry name" value="Peptidase_M50"/>
</dbReference>
<comment type="subcellular location">
    <subcellularLocation>
        <location evidence="1">Membrane</location>
        <topology evidence="1">Multi-pass membrane protein</topology>
    </subcellularLocation>
</comment>
<sequence>MSIQNQELTDLLISWISLSAAFAFVFSDGGLNVTSFGSALAIAALAVGTGFLMHELAHKYVAIHFGAKAEYRAWNLGLIVALAFAIFGGFIFAAPGAVYIFGKKVSVKENGIISLAGPLMNIVVGLVSFLAAGMYASSQIGNVAAVVGSINFYLAMFNLLPFFVLDGAKVFAWNKIVWGILFFPLVAFLFFV</sequence>
<dbReference type="PANTHER" id="PTHR35864">
    <property type="entry name" value="ZINC METALLOPROTEASE MJ0611-RELATED"/>
    <property type="match status" value="1"/>
</dbReference>
<evidence type="ECO:0000259" key="6">
    <source>
        <dbReference type="Pfam" id="PF02163"/>
    </source>
</evidence>
<feature type="transmembrane region" description="Helical" evidence="5">
    <location>
        <begin position="33"/>
        <end position="53"/>
    </location>
</feature>
<keyword evidence="4 5" id="KW-0472">Membrane</keyword>
<keyword evidence="7" id="KW-0645">Protease</keyword>
<dbReference type="GO" id="GO:0006508">
    <property type="term" value="P:proteolysis"/>
    <property type="evidence" value="ECO:0007669"/>
    <property type="project" value="UniProtKB-KW"/>
</dbReference>
<dbReference type="PANTHER" id="PTHR35864:SF1">
    <property type="entry name" value="ZINC METALLOPROTEASE YWHC-RELATED"/>
    <property type="match status" value="1"/>
</dbReference>
<evidence type="ECO:0000256" key="3">
    <source>
        <dbReference type="ARBA" id="ARBA00022989"/>
    </source>
</evidence>
<evidence type="ECO:0000256" key="2">
    <source>
        <dbReference type="ARBA" id="ARBA00022692"/>
    </source>
</evidence>
<dbReference type="GO" id="GO:0008233">
    <property type="term" value="F:peptidase activity"/>
    <property type="evidence" value="ECO:0007669"/>
    <property type="project" value="UniProtKB-KW"/>
</dbReference>
<accession>A0A8T4C730</accession>
<dbReference type="Pfam" id="PF02163">
    <property type="entry name" value="Peptidase_M50"/>
    <property type="match status" value="1"/>
</dbReference>
<evidence type="ECO:0000313" key="7">
    <source>
        <dbReference type="EMBL" id="MBM3282299.1"/>
    </source>
</evidence>
<keyword evidence="3 5" id="KW-1133">Transmembrane helix</keyword>
<proteinExistence type="predicted"/>
<dbReference type="GO" id="GO:0016020">
    <property type="term" value="C:membrane"/>
    <property type="evidence" value="ECO:0007669"/>
    <property type="project" value="UniProtKB-SubCell"/>
</dbReference>
<evidence type="ECO:0000256" key="1">
    <source>
        <dbReference type="ARBA" id="ARBA00004141"/>
    </source>
</evidence>
<dbReference type="InterPro" id="IPR052348">
    <property type="entry name" value="Metallopeptidase_M50B"/>
</dbReference>
<evidence type="ECO:0000313" key="8">
    <source>
        <dbReference type="Proteomes" id="UP000774699"/>
    </source>
</evidence>
<evidence type="ECO:0000256" key="4">
    <source>
        <dbReference type="ARBA" id="ARBA00023136"/>
    </source>
</evidence>
<feature type="transmembrane region" description="Helical" evidence="5">
    <location>
        <begin position="74"/>
        <end position="100"/>
    </location>
</feature>
<feature type="domain" description="Peptidase M50" evidence="6">
    <location>
        <begin position="43"/>
        <end position="134"/>
    </location>
</feature>
<feature type="transmembrane region" description="Helical" evidence="5">
    <location>
        <begin position="170"/>
        <end position="191"/>
    </location>
</feature>
<feature type="transmembrane region" description="Helical" evidence="5">
    <location>
        <begin position="7"/>
        <end position="27"/>
    </location>
</feature>